<evidence type="ECO:0000256" key="4">
    <source>
        <dbReference type="ARBA" id="ARBA00023027"/>
    </source>
</evidence>
<dbReference type="Pfam" id="PF00670">
    <property type="entry name" value="AdoHcyase_NAD"/>
    <property type="match status" value="1"/>
</dbReference>
<evidence type="ECO:0000256" key="3">
    <source>
        <dbReference type="ARBA" id="ARBA00022563"/>
    </source>
</evidence>
<dbReference type="OrthoDB" id="10007170at2759"/>
<evidence type="ECO:0000256" key="2">
    <source>
        <dbReference type="ARBA" id="ARBA00007122"/>
    </source>
</evidence>
<dbReference type="PANTHER" id="PTHR23420">
    <property type="entry name" value="ADENOSYLHOMOCYSTEINASE"/>
    <property type="match status" value="1"/>
</dbReference>
<dbReference type="PANTHER" id="PTHR23420:SF0">
    <property type="entry name" value="ADENOSYLHOMOCYSTEINASE"/>
    <property type="match status" value="1"/>
</dbReference>
<dbReference type="GO" id="GO:0006730">
    <property type="term" value="P:one-carbon metabolic process"/>
    <property type="evidence" value="ECO:0007669"/>
    <property type="project" value="UniProtKB-KW"/>
</dbReference>
<evidence type="ECO:0000256" key="1">
    <source>
        <dbReference type="ARBA" id="ARBA00001911"/>
    </source>
</evidence>
<protein>
    <recommendedName>
        <fullName evidence="5">S-adenosyl-L-homocysteine hydrolase NAD binding domain-containing protein</fullName>
    </recommendedName>
</protein>
<dbReference type="InterPro" id="IPR042172">
    <property type="entry name" value="Adenosylhomocyst_ase-like_sf"/>
</dbReference>
<dbReference type="SMART" id="SM00996">
    <property type="entry name" value="AdoHcyase"/>
    <property type="match status" value="1"/>
</dbReference>
<dbReference type="Gene3D" id="3.40.50.1480">
    <property type="entry name" value="Adenosylhomocysteinase-like"/>
    <property type="match status" value="2"/>
</dbReference>
<accession>X6LXF4</accession>
<evidence type="ECO:0000313" key="7">
    <source>
        <dbReference type="Proteomes" id="UP000023152"/>
    </source>
</evidence>
<organism evidence="6 7">
    <name type="scientific">Reticulomyxa filosa</name>
    <dbReference type="NCBI Taxonomy" id="46433"/>
    <lineage>
        <taxon>Eukaryota</taxon>
        <taxon>Sar</taxon>
        <taxon>Rhizaria</taxon>
        <taxon>Retaria</taxon>
        <taxon>Foraminifera</taxon>
        <taxon>Monothalamids</taxon>
        <taxon>Reticulomyxidae</taxon>
        <taxon>Reticulomyxa</taxon>
    </lineage>
</organism>
<gene>
    <name evidence="6" type="ORF">RFI_31351</name>
</gene>
<comment type="similarity">
    <text evidence="2">Belongs to the adenosylhomocysteinase family.</text>
</comment>
<dbReference type="InterPro" id="IPR036291">
    <property type="entry name" value="NAD(P)-bd_dom_sf"/>
</dbReference>
<dbReference type="SUPFAM" id="SSF52283">
    <property type="entry name" value="Formate/glycerate dehydrogenase catalytic domain-like"/>
    <property type="match status" value="2"/>
</dbReference>
<dbReference type="GO" id="GO:0005829">
    <property type="term" value="C:cytosol"/>
    <property type="evidence" value="ECO:0007669"/>
    <property type="project" value="TreeGrafter"/>
</dbReference>
<keyword evidence="7" id="KW-1185">Reference proteome</keyword>
<dbReference type="GO" id="GO:0033353">
    <property type="term" value="P:S-adenosylmethionine cycle"/>
    <property type="evidence" value="ECO:0007669"/>
    <property type="project" value="TreeGrafter"/>
</dbReference>
<dbReference type="Pfam" id="PF05221">
    <property type="entry name" value="AdoHcyase"/>
    <property type="match status" value="1"/>
</dbReference>
<dbReference type="OMA" id="TAMDEAC"/>
<feature type="domain" description="S-adenosyl-L-homocysteine hydrolase NAD binding" evidence="5">
    <location>
        <begin position="260"/>
        <end position="367"/>
    </location>
</feature>
<keyword evidence="3" id="KW-0554">One-carbon metabolism</keyword>
<dbReference type="SMART" id="SM00997">
    <property type="entry name" value="AdoHcyase_NAD"/>
    <property type="match status" value="1"/>
</dbReference>
<evidence type="ECO:0000313" key="6">
    <source>
        <dbReference type="EMBL" id="ETO06046.1"/>
    </source>
</evidence>
<dbReference type="PROSITE" id="PS00738">
    <property type="entry name" value="ADOHCYASE_1"/>
    <property type="match status" value="1"/>
</dbReference>
<comment type="cofactor">
    <cofactor evidence="1">
        <name>NAD(+)</name>
        <dbReference type="ChEBI" id="CHEBI:57540"/>
    </cofactor>
</comment>
<dbReference type="SUPFAM" id="SSF51735">
    <property type="entry name" value="NAD(P)-binding Rossmann-fold domains"/>
    <property type="match status" value="1"/>
</dbReference>
<dbReference type="GO" id="GO:0004013">
    <property type="term" value="F:adenosylhomocysteinase activity"/>
    <property type="evidence" value="ECO:0007669"/>
    <property type="project" value="TreeGrafter"/>
</dbReference>
<evidence type="ECO:0000259" key="5">
    <source>
        <dbReference type="SMART" id="SM00997"/>
    </source>
</evidence>
<dbReference type="AlphaFoldDB" id="X6LXF4"/>
<dbReference type="InterPro" id="IPR000043">
    <property type="entry name" value="Adenosylhomocysteinase-like"/>
</dbReference>
<reference evidence="6 7" key="1">
    <citation type="journal article" date="2013" name="Curr. Biol.">
        <title>The Genome of the Foraminiferan Reticulomyxa filosa.</title>
        <authorList>
            <person name="Glockner G."/>
            <person name="Hulsmann N."/>
            <person name="Schleicher M."/>
            <person name="Noegel A.A."/>
            <person name="Eichinger L."/>
            <person name="Gallinger C."/>
            <person name="Pawlowski J."/>
            <person name="Sierra R."/>
            <person name="Euteneuer U."/>
            <person name="Pillet L."/>
            <person name="Moustafa A."/>
            <person name="Platzer M."/>
            <person name="Groth M."/>
            <person name="Szafranski K."/>
            <person name="Schliwa M."/>
        </authorList>
    </citation>
    <scope>NUCLEOTIDE SEQUENCE [LARGE SCALE GENOMIC DNA]</scope>
</reference>
<name>X6LXF4_RETFI</name>
<dbReference type="InterPro" id="IPR020082">
    <property type="entry name" value="S-Ado-L-homoCys_hydrolase_CS"/>
</dbReference>
<dbReference type="EMBL" id="ASPP01027549">
    <property type="protein sequence ID" value="ETO06046.1"/>
    <property type="molecule type" value="Genomic_DNA"/>
</dbReference>
<dbReference type="Proteomes" id="UP000023152">
    <property type="component" value="Unassembled WGS sequence"/>
</dbReference>
<comment type="caution">
    <text evidence="6">The sequence shown here is derived from an EMBL/GenBank/DDBJ whole genome shotgun (WGS) entry which is preliminary data.</text>
</comment>
<keyword evidence="4" id="KW-0520">NAD</keyword>
<dbReference type="Gene3D" id="3.40.50.720">
    <property type="entry name" value="NAD(P)-binding Rossmann-like Domain"/>
    <property type="match status" value="1"/>
</dbReference>
<proteinExistence type="inferred from homology"/>
<dbReference type="InterPro" id="IPR015878">
    <property type="entry name" value="Ado_hCys_hydrolase_NAD-bd"/>
</dbReference>
<sequence>MNVVKGVENKIHEKPGFFKVRSMKKPLLAAKKLTVRKRERIRICKLLLVVAEVEMPGLMACREEMGPKQLLKGANISGYLHMTIQTAVLIETLQALDAEVRCASCNIFSTQDHAAAAVAAKGTAAVFAWKGETLREYWDCTLEMLTWFNDDDPNLLVDDGGDATLLIHEGVKWEKKYEANGELPDPSKATNAEFKIVLTLIKEQLKKDSKKWHKIAARVAGVSEETTTSVHRLYSMATEGALLFPAINVNDSVTKPKFDNIYGCRHSLPDGIMSANDVMIAGKQVMICGYGDVGVPVVLLDDVVNTSDIFITATGNKNIIMLKHMVQMKNNEIVGNIGHFDNEIDIWWAWENRAQNEKILNLNAIDGCLKIVMVIAQIDLWENNSTRKYKVGVYILTKVLYEKVTSLNLYKLVTKLTPLSKEQSEYLGIKQDGPFKSDHYRYYISSISTYRLSDCLKQTLLANHQLFKKTAYST</sequence>